<evidence type="ECO:0000313" key="1">
    <source>
        <dbReference type="EMBL" id="NUU60432.1"/>
    </source>
</evidence>
<evidence type="ECO:0008006" key="3">
    <source>
        <dbReference type="Google" id="ProtNLM"/>
    </source>
</evidence>
<protein>
    <recommendedName>
        <fullName evidence="3">Lipoprotein</fullName>
    </recommendedName>
</protein>
<accession>A0A850EP86</accession>
<dbReference type="RefSeq" id="WP_175371023.1">
    <property type="nucleotide sequence ID" value="NZ_JABWCS010000201.1"/>
</dbReference>
<comment type="caution">
    <text evidence="1">The sequence shown here is derived from an EMBL/GenBank/DDBJ whole genome shotgun (WGS) entry which is preliminary data.</text>
</comment>
<sequence length="210" mass="24247">MRKLILTMIILISLVGCDYTKSEPATTEKNSPTSEAHFDERLSNTNGSIESINDGNDKRFSYLRQLSLAKQESFVKFIAEEKNFHYLYDFTPEDMVLVYLYSLSVGDPDLIYAITYNAGLLPDQETFRNEYFKYASNYDSEIAVHYRYYESLKIDENTAEENKVTVIITAGVGIMTNSLALGLQKEDKIWKMDIYHLINQYKEKTSEVSE</sequence>
<gene>
    <name evidence="1" type="ORF">HPT30_08765</name>
</gene>
<proteinExistence type="predicted"/>
<organism evidence="1 2">
    <name type="scientific">Paenibacillus agri</name>
    <dbReference type="NCBI Taxonomy" id="2744309"/>
    <lineage>
        <taxon>Bacteria</taxon>
        <taxon>Bacillati</taxon>
        <taxon>Bacillota</taxon>
        <taxon>Bacilli</taxon>
        <taxon>Bacillales</taxon>
        <taxon>Paenibacillaceae</taxon>
        <taxon>Paenibacillus</taxon>
    </lineage>
</organism>
<reference evidence="1" key="1">
    <citation type="submission" date="2020-06" db="EMBL/GenBank/DDBJ databases">
        <title>Paenibacillus sp. nov., isolated from soil.</title>
        <authorList>
            <person name="Seo Y.L."/>
        </authorList>
    </citation>
    <scope>NUCLEOTIDE SEQUENCE [LARGE SCALE GENOMIC DNA]</scope>
    <source>
        <strain evidence="1">JW14</strain>
    </source>
</reference>
<evidence type="ECO:0000313" key="2">
    <source>
        <dbReference type="Proteomes" id="UP000564806"/>
    </source>
</evidence>
<dbReference type="PROSITE" id="PS51257">
    <property type="entry name" value="PROKAR_LIPOPROTEIN"/>
    <property type="match status" value="1"/>
</dbReference>
<dbReference type="Proteomes" id="UP000564806">
    <property type="component" value="Unassembled WGS sequence"/>
</dbReference>
<dbReference type="EMBL" id="JABWCS010000201">
    <property type="protein sequence ID" value="NUU60432.1"/>
    <property type="molecule type" value="Genomic_DNA"/>
</dbReference>
<dbReference type="AlphaFoldDB" id="A0A850EP86"/>
<keyword evidence="2" id="KW-1185">Reference proteome</keyword>
<name>A0A850EP86_9BACL</name>